<dbReference type="SMART" id="SM00028">
    <property type="entry name" value="TPR"/>
    <property type="match status" value="4"/>
</dbReference>
<dbReference type="EMBL" id="JBHULG010000007">
    <property type="protein sequence ID" value="MFD2545890.1"/>
    <property type="molecule type" value="Genomic_DNA"/>
</dbReference>
<gene>
    <name evidence="4" type="ORF">ACFSO8_10520</name>
</gene>
<evidence type="ECO:0000256" key="2">
    <source>
        <dbReference type="ARBA" id="ARBA00022803"/>
    </source>
</evidence>
<dbReference type="Pfam" id="PF13181">
    <property type="entry name" value="TPR_8"/>
    <property type="match status" value="3"/>
</dbReference>
<organism evidence="4 5">
    <name type="scientific">Kaistella montana</name>
    <dbReference type="NCBI Taxonomy" id="1849733"/>
    <lineage>
        <taxon>Bacteria</taxon>
        <taxon>Pseudomonadati</taxon>
        <taxon>Bacteroidota</taxon>
        <taxon>Flavobacteriia</taxon>
        <taxon>Flavobacteriales</taxon>
        <taxon>Weeksellaceae</taxon>
        <taxon>Chryseobacterium group</taxon>
        <taxon>Kaistella</taxon>
    </lineage>
</organism>
<dbReference type="RefSeq" id="WP_255930561.1">
    <property type="nucleotide sequence ID" value="NZ_JANFQP010000003.1"/>
</dbReference>
<name>A0ABW5KDL1_9FLAO</name>
<dbReference type="SUPFAM" id="SSF48452">
    <property type="entry name" value="TPR-like"/>
    <property type="match status" value="1"/>
</dbReference>
<evidence type="ECO:0000313" key="5">
    <source>
        <dbReference type="Proteomes" id="UP001597394"/>
    </source>
</evidence>
<dbReference type="Pfam" id="PF13432">
    <property type="entry name" value="TPR_16"/>
    <property type="match status" value="1"/>
</dbReference>
<feature type="repeat" description="TPR" evidence="3">
    <location>
        <begin position="21"/>
        <end position="54"/>
    </location>
</feature>
<feature type="repeat" description="TPR" evidence="3">
    <location>
        <begin position="89"/>
        <end position="122"/>
    </location>
</feature>
<evidence type="ECO:0000313" key="4">
    <source>
        <dbReference type="EMBL" id="MFD2545890.1"/>
    </source>
</evidence>
<dbReference type="Proteomes" id="UP001597394">
    <property type="component" value="Unassembled WGS sequence"/>
</dbReference>
<dbReference type="InterPro" id="IPR011990">
    <property type="entry name" value="TPR-like_helical_dom_sf"/>
</dbReference>
<keyword evidence="1" id="KW-0677">Repeat</keyword>
<evidence type="ECO:0000256" key="3">
    <source>
        <dbReference type="PROSITE-ProRule" id="PRU00339"/>
    </source>
</evidence>
<dbReference type="PROSITE" id="PS50005">
    <property type="entry name" value="TPR"/>
    <property type="match status" value="2"/>
</dbReference>
<dbReference type="InterPro" id="IPR019734">
    <property type="entry name" value="TPR_rpt"/>
</dbReference>
<dbReference type="PANTHER" id="PTHR44858">
    <property type="entry name" value="TETRATRICOPEPTIDE REPEAT PROTEIN 6"/>
    <property type="match status" value="1"/>
</dbReference>
<proteinExistence type="predicted"/>
<accession>A0ABW5KDL1</accession>
<reference evidence="5" key="1">
    <citation type="journal article" date="2019" name="Int. J. Syst. Evol. Microbiol.">
        <title>The Global Catalogue of Microorganisms (GCM) 10K type strain sequencing project: providing services to taxonomists for standard genome sequencing and annotation.</title>
        <authorList>
            <consortium name="The Broad Institute Genomics Platform"/>
            <consortium name="The Broad Institute Genome Sequencing Center for Infectious Disease"/>
            <person name="Wu L."/>
            <person name="Ma J."/>
        </authorList>
    </citation>
    <scope>NUCLEOTIDE SEQUENCE [LARGE SCALE GENOMIC DNA]</scope>
    <source>
        <strain evidence="5">KCTC 52204</strain>
    </source>
</reference>
<keyword evidence="5" id="KW-1185">Reference proteome</keyword>
<dbReference type="PANTHER" id="PTHR44858:SF1">
    <property type="entry name" value="UDP-N-ACETYLGLUCOSAMINE--PEPTIDE N-ACETYLGLUCOSAMINYLTRANSFERASE SPINDLY-RELATED"/>
    <property type="match status" value="1"/>
</dbReference>
<keyword evidence="2 3" id="KW-0802">TPR repeat</keyword>
<dbReference type="InterPro" id="IPR050498">
    <property type="entry name" value="Ycf3"/>
</dbReference>
<sequence length="202" mass="22787">MKQILVVIIFLLFNACASKKDTQYLQLGKAEMANQHFDEAAKLFTKSIEKNPANGEPFFARGLSYNLLKDFESAVSDFNQAEKLGYTDAKLYTLRSFAYNMTEKNDLALQDLDKAIEMDPDSYAGNYYNRAMLLLSLKKPDMAMLDLNKYVEVTQDPNGYFARGNIALGKGDLKSACEDFKRAIFFGSTDEELLKISDAICK</sequence>
<dbReference type="Gene3D" id="1.25.40.10">
    <property type="entry name" value="Tetratricopeptide repeat domain"/>
    <property type="match status" value="2"/>
</dbReference>
<comment type="caution">
    <text evidence="4">The sequence shown here is derived from an EMBL/GenBank/DDBJ whole genome shotgun (WGS) entry which is preliminary data.</text>
</comment>
<evidence type="ECO:0000256" key="1">
    <source>
        <dbReference type="ARBA" id="ARBA00022737"/>
    </source>
</evidence>
<protein>
    <submittedName>
        <fullName evidence="4">Tetratricopeptide repeat protein</fullName>
    </submittedName>
</protein>